<keyword evidence="4" id="KW-0496">Mitochondrion</keyword>
<dbReference type="GO" id="GO:0006412">
    <property type="term" value="P:translation"/>
    <property type="evidence" value="ECO:0007669"/>
    <property type="project" value="InterPro"/>
</dbReference>
<proteinExistence type="inferred from homology"/>
<dbReference type="Pfam" id="PF05046">
    <property type="entry name" value="Img2"/>
    <property type="match status" value="1"/>
</dbReference>
<evidence type="ECO:0000313" key="8">
    <source>
        <dbReference type="Proteomes" id="UP000692954"/>
    </source>
</evidence>
<dbReference type="Proteomes" id="UP000692954">
    <property type="component" value="Unassembled WGS sequence"/>
</dbReference>
<reference evidence="7" key="1">
    <citation type="submission" date="2021-01" db="EMBL/GenBank/DDBJ databases">
        <authorList>
            <consortium name="Genoscope - CEA"/>
            <person name="William W."/>
        </authorList>
    </citation>
    <scope>NUCLEOTIDE SEQUENCE</scope>
</reference>
<dbReference type="GO" id="GO:0005762">
    <property type="term" value="C:mitochondrial large ribosomal subunit"/>
    <property type="evidence" value="ECO:0007669"/>
    <property type="project" value="TreeGrafter"/>
</dbReference>
<comment type="similarity">
    <text evidence="2">Belongs to the mitochondrion-specific ribosomal protein mL49 family.</text>
</comment>
<evidence type="ECO:0000256" key="5">
    <source>
        <dbReference type="ARBA" id="ARBA00023274"/>
    </source>
</evidence>
<dbReference type="InterPro" id="IPR007740">
    <property type="entry name" value="Ribosomal_mL49"/>
</dbReference>
<evidence type="ECO:0000313" key="7">
    <source>
        <dbReference type="EMBL" id="CAD8066255.1"/>
    </source>
</evidence>
<gene>
    <name evidence="7" type="ORF">PSON_ATCC_30995.1.T0210238</name>
</gene>
<keyword evidence="8" id="KW-1185">Reference proteome</keyword>
<evidence type="ECO:0000256" key="6">
    <source>
        <dbReference type="ARBA" id="ARBA00035191"/>
    </source>
</evidence>
<dbReference type="AlphaFoldDB" id="A0A8S1LIW9"/>
<keyword evidence="5" id="KW-0687">Ribonucleoprotein</keyword>
<evidence type="ECO:0000256" key="3">
    <source>
        <dbReference type="ARBA" id="ARBA00022980"/>
    </source>
</evidence>
<accession>A0A8S1LIW9</accession>
<name>A0A8S1LIW9_9CILI</name>
<dbReference type="PANTHER" id="PTHR13477:SF0">
    <property type="entry name" value="LARGE RIBOSOMAL SUBUNIT PROTEIN ML49"/>
    <property type="match status" value="1"/>
</dbReference>
<dbReference type="PANTHER" id="PTHR13477">
    <property type="entry name" value="MITOCHONDRIAL 39S RIBOSOMAL PROTEIN L49"/>
    <property type="match status" value="1"/>
</dbReference>
<organism evidence="7 8">
    <name type="scientific">Paramecium sonneborni</name>
    <dbReference type="NCBI Taxonomy" id="65129"/>
    <lineage>
        <taxon>Eukaryota</taxon>
        <taxon>Sar</taxon>
        <taxon>Alveolata</taxon>
        <taxon>Ciliophora</taxon>
        <taxon>Intramacronucleata</taxon>
        <taxon>Oligohymenophorea</taxon>
        <taxon>Peniculida</taxon>
        <taxon>Parameciidae</taxon>
        <taxon>Paramecium</taxon>
    </lineage>
</organism>
<dbReference type="OrthoDB" id="19439at2759"/>
<evidence type="ECO:0000256" key="2">
    <source>
        <dbReference type="ARBA" id="ARBA00005677"/>
    </source>
</evidence>
<comment type="caution">
    <text evidence="7">The sequence shown here is derived from an EMBL/GenBank/DDBJ whole genome shotgun (WGS) entry which is preliminary data.</text>
</comment>
<protein>
    <recommendedName>
        <fullName evidence="6">Large ribosomal subunit protein mL49</fullName>
    </recommendedName>
</protein>
<dbReference type="GO" id="GO:0003735">
    <property type="term" value="F:structural constituent of ribosome"/>
    <property type="evidence" value="ECO:0007669"/>
    <property type="project" value="InterPro"/>
</dbReference>
<comment type="subcellular location">
    <subcellularLocation>
        <location evidence="1">Mitochondrion</location>
    </subcellularLocation>
</comment>
<keyword evidence="3" id="KW-0689">Ribosomal protein</keyword>
<dbReference type="EMBL" id="CAJJDN010000021">
    <property type="protein sequence ID" value="CAD8066255.1"/>
    <property type="molecule type" value="Genomic_DNA"/>
</dbReference>
<sequence>MDSEWSCSFYQYQYMNKTQVLKSLVLRQPKENLKRLHPVAQQKREQYSQIPEPLQYKTREESPFRVLRSQNGNLPVYKKYFVRSEVPRTVIRHIEGDVNEFVKELRKVCSNADVYEKVGRVEINGSHTMSVRKWLTQLGF</sequence>
<evidence type="ECO:0000256" key="1">
    <source>
        <dbReference type="ARBA" id="ARBA00004173"/>
    </source>
</evidence>
<evidence type="ECO:0000256" key="4">
    <source>
        <dbReference type="ARBA" id="ARBA00023128"/>
    </source>
</evidence>